<keyword evidence="3" id="KW-1185">Reference proteome</keyword>
<accession>A0A484FGW1</accession>
<dbReference type="EMBL" id="AMCV02000037">
    <property type="protein sequence ID" value="TDZ16117.1"/>
    <property type="molecule type" value="Genomic_DNA"/>
</dbReference>
<name>A0A484FGW1_COLOR</name>
<evidence type="ECO:0000256" key="1">
    <source>
        <dbReference type="SAM" id="SignalP"/>
    </source>
</evidence>
<keyword evidence="1" id="KW-0732">Signal</keyword>
<comment type="caution">
    <text evidence="2">The sequence shown here is derived from an EMBL/GenBank/DDBJ whole genome shotgun (WGS) entry which is preliminary data.</text>
</comment>
<feature type="signal peptide" evidence="1">
    <location>
        <begin position="1"/>
        <end position="19"/>
    </location>
</feature>
<reference evidence="3" key="1">
    <citation type="journal article" date="2013" name="New Phytol.">
        <title>Comparative genomic and transcriptomic analyses reveal the hemibiotrophic stage shift of Colletotrichum fungi.</title>
        <authorList>
            <person name="Gan P."/>
            <person name="Ikeda K."/>
            <person name="Irieda H."/>
            <person name="Narusaka M."/>
            <person name="O'Connell R.J."/>
            <person name="Narusaka Y."/>
            <person name="Takano Y."/>
            <person name="Kubo Y."/>
            <person name="Shirasu K."/>
        </authorList>
    </citation>
    <scope>NUCLEOTIDE SEQUENCE [LARGE SCALE GENOMIC DNA]</scope>
    <source>
        <strain evidence="3">104-T / ATCC 96160 / CBS 514.97 / LARS 414 / MAFF 240422</strain>
    </source>
</reference>
<proteinExistence type="predicted"/>
<organism evidence="2 3">
    <name type="scientific">Colletotrichum orbiculare (strain 104-T / ATCC 96160 / CBS 514.97 / LARS 414 / MAFF 240422)</name>
    <name type="common">Cucumber anthracnose fungus</name>
    <name type="synonym">Colletotrichum lagenarium</name>
    <dbReference type="NCBI Taxonomy" id="1213857"/>
    <lineage>
        <taxon>Eukaryota</taxon>
        <taxon>Fungi</taxon>
        <taxon>Dikarya</taxon>
        <taxon>Ascomycota</taxon>
        <taxon>Pezizomycotina</taxon>
        <taxon>Sordariomycetes</taxon>
        <taxon>Hypocreomycetidae</taxon>
        <taxon>Glomerellales</taxon>
        <taxon>Glomerellaceae</taxon>
        <taxon>Colletotrichum</taxon>
        <taxon>Colletotrichum orbiculare species complex</taxon>
    </lineage>
</organism>
<dbReference type="AlphaFoldDB" id="A0A484FGW1"/>
<feature type="chain" id="PRO_5019833119" evidence="1">
    <location>
        <begin position="20"/>
        <end position="77"/>
    </location>
</feature>
<gene>
    <name evidence="2" type="ORF">Cob_v010981</name>
</gene>
<dbReference type="Proteomes" id="UP000014480">
    <property type="component" value="Unassembled WGS sequence"/>
</dbReference>
<reference evidence="3" key="2">
    <citation type="journal article" date="2019" name="Mol. Plant Microbe Interact.">
        <title>Genome sequence resources for four phytopathogenic fungi from the Colletotrichum orbiculare species complex.</title>
        <authorList>
            <person name="Gan P."/>
            <person name="Tsushima A."/>
            <person name="Narusaka M."/>
            <person name="Narusaka Y."/>
            <person name="Takano Y."/>
            <person name="Kubo Y."/>
            <person name="Shirasu K."/>
        </authorList>
    </citation>
    <scope>GENOME REANNOTATION</scope>
    <source>
        <strain evidence="3">104-T / ATCC 96160 / CBS 514.97 / LARS 414 / MAFF 240422</strain>
    </source>
</reference>
<protein>
    <submittedName>
        <fullName evidence="2">Uncharacterized protein</fullName>
    </submittedName>
</protein>
<sequence>MRSSVILFVASLLIPLSAAVANIANPDCIRSRDDPTWVSNCGPEDQKTCRSLCEGTCQTMDGAWMATPEGTCDCWCS</sequence>
<evidence type="ECO:0000313" key="2">
    <source>
        <dbReference type="EMBL" id="TDZ16117.1"/>
    </source>
</evidence>
<evidence type="ECO:0000313" key="3">
    <source>
        <dbReference type="Proteomes" id="UP000014480"/>
    </source>
</evidence>